<protein>
    <submittedName>
        <fullName evidence="12">Type I secretion system permease/ATPase</fullName>
    </submittedName>
</protein>
<feature type="domain" description="ABC transmembrane type-1" evidence="11">
    <location>
        <begin position="176"/>
        <end position="454"/>
    </location>
</feature>
<sequence>MSIETSQTTPPIIPAAETRSPREALAGLLSKLAGLKGQAMPAFRLSLIEQSRDGLQLDDLPWRDQCIEMWMAAFPKGQWRQTEVNKLAPGDFPLLWVATDYALAYLVKGRLSHGACRVETLDGKTLELQASDLKGGYWLAFEVSEAVSSMGDSAPKSASDWFAFALRKHRRVFIEGVFATFIISSLALFSALYTMQVYDRVVPTRGFSTLWVLTVGIMVAILLEFIMKQARSYIVERASKRIDLELSDVFFSKAMDIRMDVRPATVGTFASQIRNFESVRAFMTASTLFILADAPFALFFIGVIAMIGGPVALVPLVMVPIAVMTGFLASRKIKEYTRLQMTESNQKNGLLIESIDGIESIKAAGGTWKMQDRYRQLTQTLSANELRLKLLSMRSTNLSQSIQQINYVGMIAVGAYAISNGQLSMGGLIACSIIAGRALSPISQIPQLVSQWNNAKIALEALDNIMQVPSDREVDAKLIIPEACEGRVRLEKVSFGYTQERPTFASSALLIKPGERVAVIGSVGSGKSTLIKLLSGLYKPQAGSVYLDDIDMQHLAPAFLREHIGYLPQDVRLFNGSLKANLTLGLPTPSDSRILQAAALTGLDQVIQNHPQGLELEITEGGRGLSGGQRQLVGLTRLLLAQPKVMLLDEPTASMDSRLEAKVMKHLFQEISPQSILVVVTHKPAVLPHVDRIIVVDSGQIVMDDTRDKVLALMRQPVKAPTTGTAPH</sequence>
<dbReference type="NCBIfam" id="TIGR03375">
    <property type="entry name" value="type_I_sec_LssB"/>
    <property type="match status" value="1"/>
</dbReference>
<evidence type="ECO:0000256" key="4">
    <source>
        <dbReference type="ARBA" id="ARBA00022692"/>
    </source>
</evidence>
<evidence type="ECO:0000259" key="10">
    <source>
        <dbReference type="PROSITE" id="PS50893"/>
    </source>
</evidence>
<dbReference type="InterPro" id="IPR003593">
    <property type="entry name" value="AAA+_ATPase"/>
</dbReference>
<evidence type="ECO:0000256" key="6">
    <source>
        <dbReference type="ARBA" id="ARBA00022840"/>
    </source>
</evidence>
<keyword evidence="13" id="KW-1185">Reference proteome</keyword>
<evidence type="ECO:0000313" key="12">
    <source>
        <dbReference type="EMBL" id="RAU16627.1"/>
    </source>
</evidence>
<comment type="caution">
    <text evidence="12">The sequence shown here is derived from an EMBL/GenBank/DDBJ whole genome shotgun (WGS) entry which is preliminary data.</text>
</comment>
<dbReference type="InterPro" id="IPR039421">
    <property type="entry name" value="Type_1_exporter"/>
</dbReference>
<dbReference type="PROSITE" id="PS50893">
    <property type="entry name" value="ABC_TRANSPORTER_2"/>
    <property type="match status" value="1"/>
</dbReference>
<feature type="transmembrane region" description="Helical" evidence="9">
    <location>
        <begin position="311"/>
        <end position="329"/>
    </location>
</feature>
<dbReference type="EMBL" id="QKRX01000019">
    <property type="protein sequence ID" value="RAU16627.1"/>
    <property type="molecule type" value="Genomic_DNA"/>
</dbReference>
<dbReference type="SUPFAM" id="SSF52540">
    <property type="entry name" value="P-loop containing nucleoside triphosphate hydrolases"/>
    <property type="match status" value="1"/>
</dbReference>
<dbReference type="GO" id="GO:0016887">
    <property type="term" value="F:ATP hydrolysis activity"/>
    <property type="evidence" value="ECO:0007669"/>
    <property type="project" value="InterPro"/>
</dbReference>
<dbReference type="OrthoDB" id="9806127at2"/>
<dbReference type="GO" id="GO:0005524">
    <property type="term" value="F:ATP binding"/>
    <property type="evidence" value="ECO:0007669"/>
    <property type="project" value="UniProtKB-KW"/>
</dbReference>
<dbReference type="Gene3D" id="1.20.1560.10">
    <property type="entry name" value="ABC transporter type 1, transmembrane domain"/>
    <property type="match status" value="1"/>
</dbReference>
<evidence type="ECO:0000313" key="13">
    <source>
        <dbReference type="Proteomes" id="UP000250744"/>
    </source>
</evidence>
<evidence type="ECO:0000256" key="5">
    <source>
        <dbReference type="ARBA" id="ARBA00022741"/>
    </source>
</evidence>
<dbReference type="SMART" id="SM00382">
    <property type="entry name" value="AAA"/>
    <property type="match status" value="1"/>
</dbReference>
<reference evidence="12 13" key="1">
    <citation type="submission" date="2018-06" db="EMBL/GenBank/DDBJ databases">
        <title>Nitrincola tibetense sp. nov., isolated from Lake XuguoCo on Tibetan Plateau.</title>
        <authorList>
            <person name="Xing P."/>
        </authorList>
    </citation>
    <scope>NUCLEOTIDE SEQUENCE [LARGE SCALE GENOMIC DNA]</scope>
    <source>
        <strain evidence="13">xg18</strain>
    </source>
</reference>
<feature type="transmembrane region" description="Helical" evidence="9">
    <location>
        <begin position="281"/>
        <end position="305"/>
    </location>
</feature>
<keyword evidence="3" id="KW-1003">Cell membrane</keyword>
<organism evidence="12 13">
    <name type="scientific">Nitrincola tibetensis</name>
    <dbReference type="NCBI Taxonomy" id="2219697"/>
    <lineage>
        <taxon>Bacteria</taxon>
        <taxon>Pseudomonadati</taxon>
        <taxon>Pseudomonadota</taxon>
        <taxon>Gammaproteobacteria</taxon>
        <taxon>Oceanospirillales</taxon>
        <taxon>Oceanospirillaceae</taxon>
        <taxon>Nitrincola</taxon>
    </lineage>
</organism>
<evidence type="ECO:0000256" key="2">
    <source>
        <dbReference type="ARBA" id="ARBA00022448"/>
    </source>
</evidence>
<evidence type="ECO:0000256" key="1">
    <source>
        <dbReference type="ARBA" id="ARBA00004651"/>
    </source>
</evidence>
<dbReference type="Pfam" id="PF00664">
    <property type="entry name" value="ABC_membrane"/>
    <property type="match status" value="1"/>
</dbReference>
<dbReference type="GO" id="GO:0005886">
    <property type="term" value="C:plasma membrane"/>
    <property type="evidence" value="ECO:0007669"/>
    <property type="project" value="UniProtKB-SubCell"/>
</dbReference>
<evidence type="ECO:0000256" key="3">
    <source>
        <dbReference type="ARBA" id="ARBA00022475"/>
    </source>
</evidence>
<dbReference type="PROSITE" id="PS50929">
    <property type="entry name" value="ABC_TM1F"/>
    <property type="match status" value="1"/>
</dbReference>
<dbReference type="AlphaFoldDB" id="A0A364NIC0"/>
<dbReference type="CDD" id="cd18587">
    <property type="entry name" value="ABC_6TM_LapB_like"/>
    <property type="match status" value="1"/>
</dbReference>
<dbReference type="RefSeq" id="WP_112160491.1">
    <property type="nucleotide sequence ID" value="NZ_QKRX01000019.1"/>
</dbReference>
<dbReference type="InterPro" id="IPR027417">
    <property type="entry name" value="P-loop_NTPase"/>
</dbReference>
<keyword evidence="6" id="KW-0067">ATP-binding</keyword>
<dbReference type="PANTHER" id="PTHR43394">
    <property type="entry name" value="ATP-DEPENDENT PERMEASE MDL1, MITOCHONDRIAL"/>
    <property type="match status" value="1"/>
</dbReference>
<dbReference type="InterPro" id="IPR011527">
    <property type="entry name" value="ABC1_TM_dom"/>
</dbReference>
<keyword evidence="7 9" id="KW-1133">Transmembrane helix</keyword>
<keyword evidence="5" id="KW-0547">Nucleotide-binding</keyword>
<dbReference type="InterPro" id="IPR017750">
    <property type="entry name" value="ATPase_T1SS"/>
</dbReference>
<comment type="subcellular location">
    <subcellularLocation>
        <location evidence="1">Cell membrane</location>
        <topology evidence="1">Multi-pass membrane protein</topology>
    </subcellularLocation>
</comment>
<dbReference type="Gene3D" id="3.40.50.300">
    <property type="entry name" value="P-loop containing nucleotide triphosphate hydrolases"/>
    <property type="match status" value="1"/>
</dbReference>
<name>A0A364NIC0_9GAMM</name>
<evidence type="ECO:0000259" key="11">
    <source>
        <dbReference type="PROSITE" id="PS50929"/>
    </source>
</evidence>
<keyword evidence="2" id="KW-0813">Transport</keyword>
<proteinExistence type="predicted"/>
<dbReference type="Proteomes" id="UP000250744">
    <property type="component" value="Unassembled WGS sequence"/>
</dbReference>
<dbReference type="GO" id="GO:0015421">
    <property type="term" value="F:ABC-type oligopeptide transporter activity"/>
    <property type="evidence" value="ECO:0007669"/>
    <property type="project" value="TreeGrafter"/>
</dbReference>
<evidence type="ECO:0000256" key="9">
    <source>
        <dbReference type="SAM" id="Phobius"/>
    </source>
</evidence>
<keyword evidence="8 9" id="KW-0472">Membrane</keyword>
<accession>A0A364NIC0</accession>
<dbReference type="InterPro" id="IPR003439">
    <property type="entry name" value="ABC_transporter-like_ATP-bd"/>
</dbReference>
<feature type="domain" description="ABC transporter" evidence="10">
    <location>
        <begin position="488"/>
        <end position="723"/>
    </location>
</feature>
<dbReference type="PANTHER" id="PTHR43394:SF1">
    <property type="entry name" value="ATP-BINDING CASSETTE SUB-FAMILY B MEMBER 10, MITOCHONDRIAL"/>
    <property type="match status" value="1"/>
</dbReference>
<feature type="transmembrane region" description="Helical" evidence="9">
    <location>
        <begin position="207"/>
        <end position="227"/>
    </location>
</feature>
<dbReference type="SUPFAM" id="SSF90123">
    <property type="entry name" value="ABC transporter transmembrane region"/>
    <property type="match status" value="1"/>
</dbReference>
<dbReference type="Pfam" id="PF00005">
    <property type="entry name" value="ABC_tran"/>
    <property type="match status" value="1"/>
</dbReference>
<gene>
    <name evidence="12" type="ORF">DN062_16985</name>
</gene>
<dbReference type="InterPro" id="IPR036640">
    <property type="entry name" value="ABC1_TM_sf"/>
</dbReference>
<feature type="transmembrane region" description="Helical" evidence="9">
    <location>
        <begin position="172"/>
        <end position="195"/>
    </location>
</feature>
<keyword evidence="4 9" id="KW-0812">Transmembrane</keyword>
<evidence type="ECO:0000256" key="7">
    <source>
        <dbReference type="ARBA" id="ARBA00022989"/>
    </source>
</evidence>
<evidence type="ECO:0000256" key="8">
    <source>
        <dbReference type="ARBA" id="ARBA00023136"/>
    </source>
</evidence>
<dbReference type="FunFam" id="3.40.50.300:FF:000299">
    <property type="entry name" value="ABC transporter ATP-binding protein/permease"/>
    <property type="match status" value="1"/>
</dbReference>